<evidence type="ECO:0000313" key="2">
    <source>
        <dbReference type="Proteomes" id="UP001290101"/>
    </source>
</evidence>
<dbReference type="RefSeq" id="WP_322443894.1">
    <property type="nucleotide sequence ID" value="NZ_JAXOTQ010000074.1"/>
</dbReference>
<accession>A0ABU5JP50</accession>
<sequence>MPWDGSPNSFEIVGRYIAQTIQMERFLDLILLDEGVQPKRLLRETLAWKIKKVGEVISAPERGLQAWSDLEDRMAKVARSRNAFAHRMMERGDLPPHYGQGIPYVALSDDELDDQAREAFTATELCRQLVERLQLAPLNPGIHFGRREPDWPPY</sequence>
<proteinExistence type="predicted"/>
<protein>
    <submittedName>
        <fullName evidence="1">Uncharacterized protein</fullName>
    </submittedName>
</protein>
<dbReference type="Proteomes" id="UP001290101">
    <property type="component" value="Unassembled WGS sequence"/>
</dbReference>
<evidence type="ECO:0000313" key="1">
    <source>
        <dbReference type="EMBL" id="MDZ5494424.1"/>
    </source>
</evidence>
<keyword evidence="2" id="KW-1185">Reference proteome</keyword>
<comment type="caution">
    <text evidence="1">The sequence shown here is derived from an EMBL/GenBank/DDBJ whole genome shotgun (WGS) entry which is preliminary data.</text>
</comment>
<organism evidence="1 2">
    <name type="scientific">Micromonospora sicca</name>
    <dbReference type="NCBI Taxonomy" id="2202420"/>
    <lineage>
        <taxon>Bacteria</taxon>
        <taxon>Bacillati</taxon>
        <taxon>Actinomycetota</taxon>
        <taxon>Actinomycetes</taxon>
        <taxon>Micromonosporales</taxon>
        <taxon>Micromonosporaceae</taxon>
        <taxon>Micromonospora</taxon>
    </lineage>
</organism>
<gene>
    <name evidence="1" type="ORF">U2F25_34110</name>
</gene>
<reference evidence="1 2" key="1">
    <citation type="submission" date="2023-12" db="EMBL/GenBank/DDBJ databases">
        <title>Micromonospora sp. nov., isolated from Atacama Desert.</title>
        <authorList>
            <person name="Carro L."/>
            <person name="Golinska P."/>
            <person name="Klenk H.-P."/>
            <person name="Goodfellow M."/>
        </authorList>
    </citation>
    <scope>NUCLEOTIDE SEQUENCE [LARGE SCALE GENOMIC DNA]</scope>
    <source>
        <strain evidence="1 2">4G53</strain>
    </source>
</reference>
<name>A0ABU5JP50_9ACTN</name>
<dbReference type="EMBL" id="JAXOTQ010000074">
    <property type="protein sequence ID" value="MDZ5494424.1"/>
    <property type="molecule type" value="Genomic_DNA"/>
</dbReference>